<proteinExistence type="predicted"/>
<dbReference type="Proteomes" id="UP001187343">
    <property type="component" value="Unassembled WGS sequence"/>
</dbReference>
<keyword evidence="2" id="KW-1185">Reference proteome</keyword>
<accession>A0AA88TYE8</accession>
<name>A0AA88TYE8_9TELE</name>
<evidence type="ECO:0000313" key="2">
    <source>
        <dbReference type="Proteomes" id="UP001187343"/>
    </source>
</evidence>
<gene>
    <name evidence="1" type="ORF">Q8A67_004030</name>
</gene>
<organism evidence="1 2">
    <name type="scientific">Cirrhinus molitorella</name>
    <name type="common">mud carp</name>
    <dbReference type="NCBI Taxonomy" id="172907"/>
    <lineage>
        <taxon>Eukaryota</taxon>
        <taxon>Metazoa</taxon>
        <taxon>Chordata</taxon>
        <taxon>Craniata</taxon>
        <taxon>Vertebrata</taxon>
        <taxon>Euteleostomi</taxon>
        <taxon>Actinopterygii</taxon>
        <taxon>Neopterygii</taxon>
        <taxon>Teleostei</taxon>
        <taxon>Ostariophysi</taxon>
        <taxon>Cypriniformes</taxon>
        <taxon>Cyprinidae</taxon>
        <taxon>Labeoninae</taxon>
        <taxon>Labeonini</taxon>
        <taxon>Cirrhinus</taxon>
    </lineage>
</organism>
<comment type="caution">
    <text evidence="1">The sequence shown here is derived from an EMBL/GenBank/DDBJ whole genome shotgun (WGS) entry which is preliminary data.</text>
</comment>
<reference evidence="1" key="1">
    <citation type="submission" date="2023-08" db="EMBL/GenBank/DDBJ databases">
        <title>Chromosome-level Genome Assembly of mud carp (Cirrhinus molitorella).</title>
        <authorList>
            <person name="Liu H."/>
        </authorList>
    </citation>
    <scope>NUCLEOTIDE SEQUENCE</scope>
    <source>
        <strain evidence="1">Prfri</strain>
        <tissue evidence="1">Muscle</tissue>
    </source>
</reference>
<evidence type="ECO:0000313" key="1">
    <source>
        <dbReference type="EMBL" id="KAK2911897.1"/>
    </source>
</evidence>
<dbReference type="AlphaFoldDB" id="A0AA88TYE8"/>
<dbReference type="EMBL" id="JAUYZG010000003">
    <property type="protein sequence ID" value="KAK2911897.1"/>
    <property type="molecule type" value="Genomic_DNA"/>
</dbReference>
<protein>
    <submittedName>
        <fullName evidence="1">Uncharacterized protein</fullName>
    </submittedName>
</protein>
<sequence>MMEPRMKPTQSKADVIKKKNESTTGTIGYHTFPGAHAHHFSMHLYARLLLTNLASVFANPSAMSELLVCSETGQGSLNHVQQHRSRLTVCPGKMQMSVSAAAHRDFAFSSSPFYNYATLTDSGYTNVQFFFNAYSGQAQISLTSKALQARSPSESKRS</sequence>